<sequence length="159" mass="17562">MQLSLFDWSPPPPPPAPPRAVRRDEAERSMAAALHVSPDPRRVYALACSHGFDAAAERYGWLSRDAVSRLVSQGRAQTVGTRSERVRRSLTLADEQRVIDAVLELGGILYAAEALGLREDMVRTILRERGVDYPRASGRRQDAAAARARLVAFMARRAA</sequence>
<dbReference type="eggNOG" id="ENOG50311AA">
    <property type="taxonomic scope" value="Bacteria"/>
</dbReference>
<dbReference type="STRING" id="441620.Mpop_1899"/>
<feature type="compositionally biased region" description="Pro residues" evidence="1">
    <location>
        <begin position="9"/>
        <end position="18"/>
    </location>
</feature>
<dbReference type="OrthoDB" id="8004453at2"/>
<dbReference type="KEGG" id="mpo:Mpop_1899"/>
<evidence type="ECO:0000313" key="2">
    <source>
        <dbReference type="EMBL" id="ACB80062.1"/>
    </source>
</evidence>
<dbReference type="RefSeq" id="WP_012453807.1">
    <property type="nucleotide sequence ID" value="NC_010725.1"/>
</dbReference>
<reference evidence="2" key="1">
    <citation type="submission" date="2008-04" db="EMBL/GenBank/DDBJ databases">
        <title>Complete sequence of chromosome of Methylobacterium populi BJ001.</title>
        <authorList>
            <consortium name="US DOE Joint Genome Institute"/>
            <person name="Copeland A."/>
            <person name="Lucas S."/>
            <person name="Lapidus A."/>
            <person name="Glavina del Rio T."/>
            <person name="Dalin E."/>
            <person name="Tice H."/>
            <person name="Bruce D."/>
            <person name="Goodwin L."/>
            <person name="Pitluck S."/>
            <person name="Chertkov O."/>
            <person name="Brettin T."/>
            <person name="Detter J.C."/>
            <person name="Han C."/>
            <person name="Kuske C.R."/>
            <person name="Schmutz J."/>
            <person name="Larimer F."/>
            <person name="Land M."/>
            <person name="Hauser L."/>
            <person name="Kyrpides N."/>
            <person name="Mikhailova N."/>
            <person name="Marx C."/>
            <person name="Richardson P."/>
        </authorList>
    </citation>
    <scope>NUCLEOTIDE SEQUENCE [LARGE SCALE GENOMIC DNA]</scope>
    <source>
        <strain evidence="2">BJ001</strain>
    </source>
</reference>
<evidence type="ECO:0008006" key="4">
    <source>
        <dbReference type="Google" id="ProtNLM"/>
    </source>
</evidence>
<name>B1ZJF9_METPB</name>
<evidence type="ECO:0000256" key="1">
    <source>
        <dbReference type="SAM" id="MobiDB-lite"/>
    </source>
</evidence>
<accession>B1ZJF9</accession>
<organism evidence="2 3">
    <name type="scientific">Methylorubrum populi (strain ATCC BAA-705 / NCIMB 13946 / BJ001)</name>
    <name type="common">Methylobacterium populi</name>
    <dbReference type="NCBI Taxonomy" id="441620"/>
    <lineage>
        <taxon>Bacteria</taxon>
        <taxon>Pseudomonadati</taxon>
        <taxon>Pseudomonadota</taxon>
        <taxon>Alphaproteobacteria</taxon>
        <taxon>Hyphomicrobiales</taxon>
        <taxon>Methylobacteriaceae</taxon>
        <taxon>Methylorubrum</taxon>
    </lineage>
</organism>
<evidence type="ECO:0000313" key="3">
    <source>
        <dbReference type="Proteomes" id="UP000007136"/>
    </source>
</evidence>
<feature type="region of interest" description="Disordered" evidence="1">
    <location>
        <begin position="1"/>
        <end position="21"/>
    </location>
</feature>
<dbReference type="EMBL" id="CP001029">
    <property type="protein sequence ID" value="ACB80062.1"/>
    <property type="molecule type" value="Genomic_DNA"/>
</dbReference>
<proteinExistence type="predicted"/>
<dbReference type="HOGENOM" id="CLU_1658746_0_0_5"/>
<protein>
    <recommendedName>
        <fullName evidence="4">Helix-turn-helix domain-containing protein</fullName>
    </recommendedName>
</protein>
<dbReference type="Proteomes" id="UP000007136">
    <property type="component" value="Chromosome"/>
</dbReference>
<gene>
    <name evidence="2" type="ordered locus">Mpop_1899</name>
</gene>
<dbReference type="AlphaFoldDB" id="B1ZJF9"/>